<keyword evidence="1" id="KW-0812">Transmembrane</keyword>
<keyword evidence="4" id="KW-1185">Reference proteome</keyword>
<evidence type="ECO:0000313" key="3">
    <source>
        <dbReference type="EMBL" id="MFC0318188.1"/>
    </source>
</evidence>
<dbReference type="EMBL" id="JBHLWO010000001">
    <property type="protein sequence ID" value="MFC0318188.1"/>
    <property type="molecule type" value="Genomic_DNA"/>
</dbReference>
<keyword evidence="1" id="KW-0472">Membrane</keyword>
<gene>
    <name evidence="3" type="ORF">ACFFI0_07695</name>
</gene>
<feature type="domain" description="Lipocalin-like" evidence="2">
    <location>
        <begin position="64"/>
        <end position="152"/>
    </location>
</feature>
<evidence type="ECO:0000313" key="4">
    <source>
        <dbReference type="Proteomes" id="UP001589774"/>
    </source>
</evidence>
<comment type="caution">
    <text evidence="3">The sequence shown here is derived from an EMBL/GenBank/DDBJ whole genome shotgun (WGS) entry which is preliminary data.</text>
</comment>
<reference evidence="3 4" key="1">
    <citation type="submission" date="2024-09" db="EMBL/GenBank/DDBJ databases">
        <authorList>
            <person name="Sun Q."/>
            <person name="Mori K."/>
        </authorList>
    </citation>
    <scope>NUCLEOTIDE SEQUENCE [LARGE SCALE GENOMIC DNA]</scope>
    <source>
        <strain evidence="3 4">CCM 7765</strain>
    </source>
</reference>
<accession>A0ABV6HH17</accession>
<dbReference type="RefSeq" id="WP_130856254.1">
    <property type="nucleotide sequence ID" value="NZ_JBHLWO010000001.1"/>
</dbReference>
<keyword evidence="1" id="KW-1133">Transmembrane helix</keyword>
<evidence type="ECO:0000256" key="1">
    <source>
        <dbReference type="SAM" id="Phobius"/>
    </source>
</evidence>
<name>A0ABV6HH17_9SPHI</name>
<sequence>MDKKTKNIAWIIAIAMIIAVLYTESSCQSGLSKNHFDNNDTHTLDGSFTDKYWVLTDFKAEPGIDWDIDGEIETDILAKLDPCDKDDAIIFRNDNKIYRHLGSDKCDEEEEVEKENGTWKYMPSTKELTMTDDQQKARVYVVAATNANTLVLHHYLDGSDGRHLLTATYKIK</sequence>
<proteinExistence type="predicted"/>
<feature type="transmembrane region" description="Helical" evidence="1">
    <location>
        <begin position="7"/>
        <end position="23"/>
    </location>
</feature>
<protein>
    <submittedName>
        <fullName evidence="3">Lipocalin family protein</fullName>
    </submittedName>
</protein>
<dbReference type="InterPro" id="IPR024311">
    <property type="entry name" value="Lipocalin-like"/>
</dbReference>
<organism evidence="3 4">
    <name type="scientific">Olivibacter oleidegradans</name>
    <dbReference type="NCBI Taxonomy" id="760123"/>
    <lineage>
        <taxon>Bacteria</taxon>
        <taxon>Pseudomonadati</taxon>
        <taxon>Bacteroidota</taxon>
        <taxon>Sphingobacteriia</taxon>
        <taxon>Sphingobacteriales</taxon>
        <taxon>Sphingobacteriaceae</taxon>
        <taxon>Olivibacter</taxon>
    </lineage>
</organism>
<evidence type="ECO:0000259" key="2">
    <source>
        <dbReference type="Pfam" id="PF13648"/>
    </source>
</evidence>
<dbReference type="Pfam" id="PF13648">
    <property type="entry name" value="Lipocalin_4"/>
    <property type="match status" value="1"/>
</dbReference>
<dbReference type="Proteomes" id="UP001589774">
    <property type="component" value="Unassembled WGS sequence"/>
</dbReference>